<comment type="cofactor">
    <cofactor evidence="2 7">
        <name>NAD(+)</name>
        <dbReference type="ChEBI" id="CHEBI:57540"/>
    </cofactor>
</comment>
<evidence type="ECO:0000256" key="7">
    <source>
        <dbReference type="RuleBase" id="RU004473"/>
    </source>
</evidence>
<dbReference type="InterPro" id="IPR016040">
    <property type="entry name" value="NAD(P)-bd_dom"/>
</dbReference>
<dbReference type="Proteomes" id="UP000177346">
    <property type="component" value="Unassembled WGS sequence"/>
</dbReference>
<dbReference type="AlphaFoldDB" id="A0A1F5XGM1"/>
<evidence type="ECO:0000256" key="6">
    <source>
        <dbReference type="ARBA" id="ARBA00023239"/>
    </source>
</evidence>
<organism evidence="10 11">
    <name type="scientific">Candidatus Giovannonibacteria bacterium RIFCSPLOWO2_01_FULL_46_32</name>
    <dbReference type="NCBI Taxonomy" id="1798353"/>
    <lineage>
        <taxon>Bacteria</taxon>
        <taxon>Candidatus Giovannoniibacteriota</taxon>
    </lineage>
</organism>
<dbReference type="SUPFAM" id="SSF53448">
    <property type="entry name" value="Nucleotide-diphospho-sugar transferases"/>
    <property type="match status" value="1"/>
</dbReference>
<gene>
    <name evidence="10" type="ORF">A3B19_01370</name>
</gene>
<evidence type="ECO:0000313" key="10">
    <source>
        <dbReference type="EMBL" id="OGF87063.1"/>
    </source>
</evidence>
<sequence>MTFLVTGGCGFMGSNFIHYILDNFPESFVINLDLLTYVGNEENLRGVPPSRYRFVKGDICDTELVKKLMLESDFVVNFAAESHVDRSIHSDADDFVHTNVVGVHSLLKALRGSPNVKKMVHISTDEVWGDLHFKSHEKFTEESPLKPNSPYAASKAAGEMLVRAYQKTYGLPVIISRSVNNFGPRQHPEKVIPFFAMLAMDNKPLPIHGSGLNVRSWIHVDDHTRAVLALLEKAPYGETYGVSADEECSNMDIAGKILKILNKRENLITFVEDRPANDRRYAVNPSKLLALGWRPRHSLDSHIPVTIDWYKENHAWLNGALRKYESTSEQMRRSSADIRKRAFAGLSVASLSMIFPCINMKGTISTMILEGRRVAQTFTDDFEIIVADDYSSDGSREFLLELQKSIPELKLVFHEKKMGYGAALKSAFSTATKDFIFYTDGDGQYDVGDLPALVKSLNDDVDIVVGYHSKQMEPMHRIIISEAYRRFIRWFFRMPISDPDCEFRLFRKKVLDSLELTHNSGVLSIEMLKKAHNAGFRYAEAGVSHYFRTYGKSEALNFPRLFLVAWRLMRLWTETVLFKDGLKRHGGK</sequence>
<evidence type="ECO:0000256" key="4">
    <source>
        <dbReference type="ARBA" id="ARBA00011990"/>
    </source>
</evidence>
<feature type="domain" description="Glycosyltransferase 2-like" evidence="8">
    <location>
        <begin position="375"/>
        <end position="511"/>
    </location>
</feature>
<dbReference type="Gene3D" id="3.90.550.10">
    <property type="entry name" value="Spore Coat Polysaccharide Biosynthesis Protein SpsA, Chain A"/>
    <property type="match status" value="1"/>
</dbReference>
<protein>
    <recommendedName>
        <fullName evidence="4 7">dTDP-glucose 4,6-dehydratase</fullName>
        <ecNumber evidence="4 7">4.2.1.46</ecNumber>
    </recommendedName>
</protein>
<proteinExistence type="inferred from homology"/>
<dbReference type="InterPro" id="IPR005888">
    <property type="entry name" value="dTDP_Gluc_deHydtase"/>
</dbReference>
<reference evidence="10 11" key="1">
    <citation type="journal article" date="2016" name="Nat. Commun.">
        <title>Thousands of microbial genomes shed light on interconnected biogeochemical processes in an aquifer system.</title>
        <authorList>
            <person name="Anantharaman K."/>
            <person name="Brown C.T."/>
            <person name="Hug L.A."/>
            <person name="Sharon I."/>
            <person name="Castelle C.J."/>
            <person name="Probst A.J."/>
            <person name="Thomas B.C."/>
            <person name="Singh A."/>
            <person name="Wilkins M.J."/>
            <person name="Karaoz U."/>
            <person name="Brodie E.L."/>
            <person name="Williams K.H."/>
            <person name="Hubbard S.S."/>
            <person name="Banfield J.F."/>
        </authorList>
    </citation>
    <scope>NUCLEOTIDE SEQUENCE [LARGE SCALE GENOMIC DNA]</scope>
</reference>
<evidence type="ECO:0000259" key="9">
    <source>
        <dbReference type="Pfam" id="PF16363"/>
    </source>
</evidence>
<evidence type="ECO:0000256" key="1">
    <source>
        <dbReference type="ARBA" id="ARBA00001539"/>
    </source>
</evidence>
<dbReference type="InterPro" id="IPR036291">
    <property type="entry name" value="NAD(P)-bd_dom_sf"/>
</dbReference>
<evidence type="ECO:0000259" key="8">
    <source>
        <dbReference type="Pfam" id="PF00535"/>
    </source>
</evidence>
<dbReference type="GO" id="GO:0008460">
    <property type="term" value="F:dTDP-glucose 4,6-dehydratase activity"/>
    <property type="evidence" value="ECO:0007669"/>
    <property type="project" value="UniProtKB-EC"/>
</dbReference>
<dbReference type="Pfam" id="PF00535">
    <property type="entry name" value="Glycos_transf_2"/>
    <property type="match status" value="1"/>
</dbReference>
<dbReference type="Gene3D" id="3.40.50.720">
    <property type="entry name" value="NAD(P)-binding Rossmann-like Domain"/>
    <property type="match status" value="1"/>
</dbReference>
<evidence type="ECO:0000256" key="3">
    <source>
        <dbReference type="ARBA" id="ARBA00008178"/>
    </source>
</evidence>
<feature type="domain" description="NAD(P)-binding" evidence="9">
    <location>
        <begin position="4"/>
        <end position="302"/>
    </location>
</feature>
<name>A0A1F5XGM1_9BACT</name>
<keyword evidence="5" id="KW-0520">NAD</keyword>
<dbReference type="CDD" id="cd04179">
    <property type="entry name" value="DPM_DPG-synthase_like"/>
    <property type="match status" value="1"/>
</dbReference>
<dbReference type="GO" id="GO:0009225">
    <property type="term" value="P:nucleotide-sugar metabolic process"/>
    <property type="evidence" value="ECO:0007669"/>
    <property type="project" value="InterPro"/>
</dbReference>
<dbReference type="EMBL" id="MFIF01000009">
    <property type="protein sequence ID" value="OGF87063.1"/>
    <property type="molecule type" value="Genomic_DNA"/>
</dbReference>
<dbReference type="Gene3D" id="3.90.25.10">
    <property type="entry name" value="UDP-galactose 4-epimerase, domain 1"/>
    <property type="match status" value="1"/>
</dbReference>
<dbReference type="CDD" id="cd05246">
    <property type="entry name" value="dTDP_GD_SDR_e"/>
    <property type="match status" value="1"/>
</dbReference>
<accession>A0A1F5XGM1</accession>
<comment type="caution">
    <text evidence="10">The sequence shown here is derived from an EMBL/GenBank/DDBJ whole genome shotgun (WGS) entry which is preliminary data.</text>
</comment>
<dbReference type="EC" id="4.2.1.46" evidence="4 7"/>
<keyword evidence="6 7" id="KW-0456">Lyase</keyword>
<dbReference type="InterPro" id="IPR001173">
    <property type="entry name" value="Glyco_trans_2-like"/>
</dbReference>
<dbReference type="InterPro" id="IPR029044">
    <property type="entry name" value="Nucleotide-diphossugar_trans"/>
</dbReference>
<comment type="catalytic activity">
    <reaction evidence="1 7">
        <text>dTDP-alpha-D-glucose = dTDP-4-dehydro-6-deoxy-alpha-D-glucose + H2O</text>
        <dbReference type="Rhea" id="RHEA:17221"/>
        <dbReference type="ChEBI" id="CHEBI:15377"/>
        <dbReference type="ChEBI" id="CHEBI:57477"/>
        <dbReference type="ChEBI" id="CHEBI:57649"/>
        <dbReference type="EC" id="4.2.1.46"/>
    </reaction>
</comment>
<evidence type="ECO:0000256" key="2">
    <source>
        <dbReference type="ARBA" id="ARBA00001911"/>
    </source>
</evidence>
<evidence type="ECO:0000256" key="5">
    <source>
        <dbReference type="ARBA" id="ARBA00023027"/>
    </source>
</evidence>
<evidence type="ECO:0000313" key="11">
    <source>
        <dbReference type="Proteomes" id="UP000177346"/>
    </source>
</evidence>
<comment type="similarity">
    <text evidence="3 7">Belongs to the NAD(P)-dependent epimerase/dehydratase family. dTDP-glucose dehydratase subfamily.</text>
</comment>
<dbReference type="SUPFAM" id="SSF51735">
    <property type="entry name" value="NAD(P)-binding Rossmann-fold domains"/>
    <property type="match status" value="1"/>
</dbReference>
<dbReference type="NCBIfam" id="TIGR01181">
    <property type="entry name" value="dTDP_gluc_dehyt"/>
    <property type="match status" value="1"/>
</dbReference>
<dbReference type="Pfam" id="PF16363">
    <property type="entry name" value="GDP_Man_Dehyd"/>
    <property type="match status" value="1"/>
</dbReference>
<dbReference type="PANTHER" id="PTHR43000">
    <property type="entry name" value="DTDP-D-GLUCOSE 4,6-DEHYDRATASE-RELATED"/>
    <property type="match status" value="1"/>
</dbReference>